<organism evidence="7 8">
    <name type="scientific">Meripilus lineatus</name>
    <dbReference type="NCBI Taxonomy" id="2056292"/>
    <lineage>
        <taxon>Eukaryota</taxon>
        <taxon>Fungi</taxon>
        <taxon>Dikarya</taxon>
        <taxon>Basidiomycota</taxon>
        <taxon>Agaricomycotina</taxon>
        <taxon>Agaricomycetes</taxon>
        <taxon>Polyporales</taxon>
        <taxon>Meripilaceae</taxon>
        <taxon>Meripilus</taxon>
    </lineage>
</organism>
<dbReference type="GO" id="GO:0005634">
    <property type="term" value="C:nucleus"/>
    <property type="evidence" value="ECO:0007669"/>
    <property type="project" value="UniProtKB-SubCell"/>
</dbReference>
<feature type="domain" description="Xylanolytic transcriptional activator regulatory" evidence="6">
    <location>
        <begin position="72"/>
        <end position="262"/>
    </location>
</feature>
<gene>
    <name evidence="7" type="ORF">NLI96_g395</name>
</gene>
<dbReference type="EMBL" id="JANAWD010000006">
    <property type="protein sequence ID" value="KAJ3491827.1"/>
    <property type="molecule type" value="Genomic_DNA"/>
</dbReference>
<dbReference type="PANTHER" id="PTHR47338:SF29">
    <property type="entry name" value="ZN(2)-C6 FUNGAL-TYPE DOMAIN-CONTAINING PROTEIN"/>
    <property type="match status" value="1"/>
</dbReference>
<dbReference type="GO" id="GO:0003677">
    <property type="term" value="F:DNA binding"/>
    <property type="evidence" value="ECO:0007669"/>
    <property type="project" value="InterPro"/>
</dbReference>
<evidence type="ECO:0000313" key="7">
    <source>
        <dbReference type="EMBL" id="KAJ3491827.1"/>
    </source>
</evidence>
<dbReference type="Proteomes" id="UP001212997">
    <property type="component" value="Unassembled WGS sequence"/>
</dbReference>
<comment type="caution">
    <text evidence="7">The sequence shown here is derived from an EMBL/GenBank/DDBJ whole genome shotgun (WGS) entry which is preliminary data.</text>
</comment>
<dbReference type="CDD" id="cd12148">
    <property type="entry name" value="fungal_TF_MHR"/>
    <property type="match status" value="1"/>
</dbReference>
<dbReference type="PANTHER" id="PTHR47338">
    <property type="entry name" value="ZN(II)2CYS6 TRANSCRIPTION FACTOR (EUROFUNG)-RELATED"/>
    <property type="match status" value="1"/>
</dbReference>
<protein>
    <recommendedName>
        <fullName evidence="6">Xylanolytic transcriptional activator regulatory domain-containing protein</fullName>
    </recommendedName>
</protein>
<keyword evidence="3" id="KW-0805">Transcription regulation</keyword>
<comment type="subcellular location">
    <subcellularLocation>
        <location evidence="1">Nucleus</location>
    </subcellularLocation>
</comment>
<reference evidence="7" key="1">
    <citation type="submission" date="2022-07" db="EMBL/GenBank/DDBJ databases">
        <title>Genome Sequence of Physisporinus lineatus.</title>
        <authorList>
            <person name="Buettner E."/>
        </authorList>
    </citation>
    <scope>NUCLEOTIDE SEQUENCE</scope>
    <source>
        <strain evidence="7">VT162</strain>
    </source>
</reference>
<evidence type="ECO:0000256" key="2">
    <source>
        <dbReference type="ARBA" id="ARBA00022723"/>
    </source>
</evidence>
<evidence type="ECO:0000256" key="4">
    <source>
        <dbReference type="ARBA" id="ARBA00023163"/>
    </source>
</evidence>
<evidence type="ECO:0000259" key="6">
    <source>
        <dbReference type="Pfam" id="PF04082"/>
    </source>
</evidence>
<sequence length="481" mass="53721">MLEQYIELLKGKIQELEEDDPTRVRLHHPHASIRPQPPAAQQRWWEMPEPPRREAHTIVTHFIPHAQKFGFFLDVNRFMTAFFTPTDEKPRPPSVLRNAVYLWGIHLSQDPSITAHEPQFLTRALNGIVEGLSNQPRNTLSILQAEVLLAYYFFHNGRLLEGGYHAGAAVSLAVMCDLHKIPTRQGRRPGADPSSLDLRSMGLHGLSLPPPKDAIEEGERIHAWWTTYVLDKAWVVARNSPSAIYDDGNNEASRIDTPWPLELNQYGQVPRTAGGRTIQSFLESLPTGRVDAPSFLAMQAQAATLYERASKLASVPDSAVRQEDCVALDRLLEAYKQILTPYVRHENEAGAHPILVAYSLVQCAIIHLHSRFVARSTTSRSRCLGAANGAVRALMTLPTRNFKYVNPILAVLWKTTNDVIVGSLGSMRSMRSAWASSSALPGEEGLESARQQLSTAMDYFSQTSPFIKDQLAEIRQARATT</sequence>
<dbReference type="GO" id="GO:0006351">
    <property type="term" value="P:DNA-templated transcription"/>
    <property type="evidence" value="ECO:0007669"/>
    <property type="project" value="InterPro"/>
</dbReference>
<evidence type="ECO:0000256" key="5">
    <source>
        <dbReference type="ARBA" id="ARBA00023242"/>
    </source>
</evidence>
<evidence type="ECO:0000313" key="8">
    <source>
        <dbReference type="Proteomes" id="UP001212997"/>
    </source>
</evidence>
<proteinExistence type="predicted"/>
<name>A0AAD5VDT1_9APHY</name>
<dbReference type="Pfam" id="PF04082">
    <property type="entry name" value="Fungal_trans"/>
    <property type="match status" value="1"/>
</dbReference>
<dbReference type="InterPro" id="IPR050815">
    <property type="entry name" value="TF_fung"/>
</dbReference>
<accession>A0AAD5VDT1</accession>
<keyword evidence="4" id="KW-0804">Transcription</keyword>
<keyword evidence="5" id="KW-0539">Nucleus</keyword>
<dbReference type="GO" id="GO:0008270">
    <property type="term" value="F:zinc ion binding"/>
    <property type="evidence" value="ECO:0007669"/>
    <property type="project" value="InterPro"/>
</dbReference>
<keyword evidence="8" id="KW-1185">Reference proteome</keyword>
<dbReference type="InterPro" id="IPR007219">
    <property type="entry name" value="XnlR_reg_dom"/>
</dbReference>
<dbReference type="GO" id="GO:0000981">
    <property type="term" value="F:DNA-binding transcription factor activity, RNA polymerase II-specific"/>
    <property type="evidence" value="ECO:0007669"/>
    <property type="project" value="InterPro"/>
</dbReference>
<keyword evidence="2" id="KW-0479">Metal-binding</keyword>
<evidence type="ECO:0000256" key="1">
    <source>
        <dbReference type="ARBA" id="ARBA00004123"/>
    </source>
</evidence>
<evidence type="ECO:0000256" key="3">
    <source>
        <dbReference type="ARBA" id="ARBA00023015"/>
    </source>
</evidence>
<dbReference type="AlphaFoldDB" id="A0AAD5VDT1"/>